<comment type="function">
    <text evidence="13">The RuvA-RuvB-RuvC complex processes Holliday junction (HJ) DNA during genetic recombination and DNA repair. Endonuclease that resolves HJ intermediates. Cleaves cruciform DNA by making single-stranded nicks across the HJ at symmetrical positions within the homologous arms, yielding a 5'-phosphate and a 3'-hydroxyl group; requires a central core of homology in the junction. The consensus cleavage sequence is 5'-(A/T)TT(C/G)-3'. Cleavage occurs on the 3'-side of the TT dinucleotide at the point of strand exchange. HJ branch migration catalyzed by RuvA-RuvB allows RuvC to scan DNA until it finds its consensus sequence, where it cleaves and resolves the cruciform DNA.</text>
</comment>
<keyword evidence="5 13" id="KW-0255">Endonuclease</keyword>
<feature type="active site" evidence="13">
    <location>
        <position position="6"/>
    </location>
</feature>
<evidence type="ECO:0000256" key="11">
    <source>
        <dbReference type="ARBA" id="ARBA00023204"/>
    </source>
</evidence>
<dbReference type="Gene3D" id="3.30.420.10">
    <property type="entry name" value="Ribonuclease H-like superfamily/Ribonuclease H"/>
    <property type="match status" value="1"/>
</dbReference>
<dbReference type="InterPro" id="IPR020563">
    <property type="entry name" value="X-over_junc_endoDNase_Mg_BS"/>
</dbReference>
<evidence type="ECO:0000313" key="15">
    <source>
        <dbReference type="EMBL" id="MCA9385011.1"/>
    </source>
</evidence>
<protein>
    <recommendedName>
        <fullName evidence="13 14">Crossover junction endodeoxyribonuclease RuvC</fullName>
        <ecNumber evidence="13 14">3.1.21.10</ecNumber>
    </recommendedName>
    <alternativeName>
        <fullName evidence="13">Holliday junction nuclease RuvC</fullName>
    </alternativeName>
    <alternativeName>
        <fullName evidence="13">Holliday junction resolvase RuvC</fullName>
    </alternativeName>
</protein>
<dbReference type="GO" id="GO:0005737">
    <property type="term" value="C:cytoplasm"/>
    <property type="evidence" value="ECO:0007669"/>
    <property type="project" value="UniProtKB-SubCell"/>
</dbReference>
<evidence type="ECO:0000256" key="12">
    <source>
        <dbReference type="ARBA" id="ARBA00029354"/>
    </source>
</evidence>
<evidence type="ECO:0000256" key="1">
    <source>
        <dbReference type="ARBA" id="ARBA00009518"/>
    </source>
</evidence>
<dbReference type="AlphaFoldDB" id="A0A955L7D1"/>
<keyword evidence="8 13" id="KW-0460">Magnesium</keyword>
<comment type="caution">
    <text evidence="15">The sequence shown here is derived from an EMBL/GenBank/DDBJ whole genome shotgun (WGS) entry which is preliminary data.</text>
</comment>
<evidence type="ECO:0000256" key="2">
    <source>
        <dbReference type="ARBA" id="ARBA00022490"/>
    </source>
</evidence>
<keyword evidence="7 13" id="KW-0378">Hydrolase</keyword>
<comment type="subunit">
    <text evidence="13">Homodimer which binds Holliday junction (HJ) DNA. The HJ becomes 2-fold symmetrical on binding to RuvC with unstacked arms; it has a different conformation from HJ DNA in complex with RuvA. In the full resolvosome a probable DNA-RuvA(4)-RuvB(12)-RuvC(2) complex forms which resolves the HJ.</text>
</comment>
<keyword evidence="10 13" id="KW-0233">DNA recombination</keyword>
<dbReference type="SUPFAM" id="SSF53098">
    <property type="entry name" value="Ribonuclease H-like"/>
    <property type="match status" value="1"/>
</dbReference>
<dbReference type="CDD" id="cd16962">
    <property type="entry name" value="RuvC"/>
    <property type="match status" value="1"/>
</dbReference>
<dbReference type="GO" id="GO:0048476">
    <property type="term" value="C:Holliday junction resolvase complex"/>
    <property type="evidence" value="ECO:0007669"/>
    <property type="project" value="UniProtKB-UniRule"/>
</dbReference>
<dbReference type="InterPro" id="IPR002176">
    <property type="entry name" value="X-over_junc_endoDNase_RuvC"/>
</dbReference>
<comment type="similarity">
    <text evidence="1 13">Belongs to the RuvC family.</text>
</comment>
<name>A0A955L7D1_9BACT</name>
<dbReference type="HAMAP" id="MF_00034">
    <property type="entry name" value="RuvC"/>
    <property type="match status" value="1"/>
</dbReference>
<evidence type="ECO:0000256" key="5">
    <source>
        <dbReference type="ARBA" id="ARBA00022759"/>
    </source>
</evidence>
<comment type="cofactor">
    <cofactor evidence="13">
        <name>Mg(2+)</name>
        <dbReference type="ChEBI" id="CHEBI:18420"/>
    </cofactor>
    <text evidence="13">Binds 2 Mg(2+) ion per subunit.</text>
</comment>
<dbReference type="GO" id="GO:0003677">
    <property type="term" value="F:DNA binding"/>
    <property type="evidence" value="ECO:0007669"/>
    <property type="project" value="UniProtKB-KW"/>
</dbReference>
<dbReference type="InterPro" id="IPR012337">
    <property type="entry name" value="RNaseH-like_sf"/>
</dbReference>
<dbReference type="PANTHER" id="PTHR30194:SF3">
    <property type="entry name" value="CROSSOVER JUNCTION ENDODEOXYRIBONUCLEASE RUVC"/>
    <property type="match status" value="1"/>
</dbReference>
<feature type="active site" evidence="13">
    <location>
        <position position="69"/>
    </location>
</feature>
<dbReference type="GO" id="GO:0006281">
    <property type="term" value="P:DNA repair"/>
    <property type="evidence" value="ECO:0007669"/>
    <property type="project" value="UniProtKB-UniRule"/>
</dbReference>
<keyword evidence="3 13" id="KW-0540">Nuclease</keyword>
<keyword evidence="11 13" id="KW-0234">DNA repair</keyword>
<dbReference type="PRINTS" id="PR00696">
    <property type="entry name" value="RSOLVASERUVC"/>
</dbReference>
<reference evidence="15" key="2">
    <citation type="journal article" date="2021" name="Microbiome">
        <title>Successional dynamics and alternative stable states in a saline activated sludge microbial community over 9 years.</title>
        <authorList>
            <person name="Wang Y."/>
            <person name="Ye J."/>
            <person name="Ju F."/>
            <person name="Liu L."/>
            <person name="Boyd J.A."/>
            <person name="Deng Y."/>
            <person name="Parks D.H."/>
            <person name="Jiang X."/>
            <person name="Yin X."/>
            <person name="Woodcroft B.J."/>
            <person name="Tyson G.W."/>
            <person name="Hugenholtz P."/>
            <person name="Polz M.F."/>
            <person name="Zhang T."/>
        </authorList>
    </citation>
    <scope>NUCLEOTIDE SEQUENCE</scope>
    <source>
        <strain evidence="15">HKST-UBA11</strain>
    </source>
</reference>
<dbReference type="GO" id="GO:0008821">
    <property type="term" value="F:crossover junction DNA endonuclease activity"/>
    <property type="evidence" value="ECO:0007669"/>
    <property type="project" value="UniProtKB-UniRule"/>
</dbReference>
<dbReference type="Pfam" id="PF02075">
    <property type="entry name" value="RuvC"/>
    <property type="match status" value="1"/>
</dbReference>
<keyword evidence="4 13" id="KW-0479">Metal-binding</keyword>
<evidence type="ECO:0000256" key="7">
    <source>
        <dbReference type="ARBA" id="ARBA00022801"/>
    </source>
</evidence>
<feature type="binding site" evidence="13">
    <location>
        <position position="142"/>
    </location>
    <ligand>
        <name>Mg(2+)</name>
        <dbReference type="ChEBI" id="CHEBI:18420"/>
        <label>1</label>
    </ligand>
</feature>
<dbReference type="PANTHER" id="PTHR30194">
    <property type="entry name" value="CROSSOVER JUNCTION ENDODEOXYRIBONUCLEASE RUVC"/>
    <property type="match status" value="1"/>
</dbReference>
<dbReference type="FunFam" id="3.30.420.10:FF:000002">
    <property type="entry name" value="Crossover junction endodeoxyribonuclease RuvC"/>
    <property type="match status" value="1"/>
</dbReference>
<evidence type="ECO:0000256" key="3">
    <source>
        <dbReference type="ARBA" id="ARBA00022722"/>
    </source>
</evidence>
<comment type="subcellular location">
    <subcellularLocation>
        <location evidence="13">Cytoplasm</location>
    </subcellularLocation>
</comment>
<feature type="binding site" evidence="13">
    <location>
        <position position="6"/>
    </location>
    <ligand>
        <name>Mg(2+)</name>
        <dbReference type="ChEBI" id="CHEBI:18420"/>
        <label>1</label>
    </ligand>
</feature>
<dbReference type="EC" id="3.1.21.10" evidence="13 14"/>
<organism evidence="15 16">
    <name type="scientific">Candidatus Dojkabacteria bacterium</name>
    <dbReference type="NCBI Taxonomy" id="2099670"/>
    <lineage>
        <taxon>Bacteria</taxon>
        <taxon>Candidatus Dojkabacteria</taxon>
    </lineage>
</organism>
<dbReference type="NCBIfam" id="NF000711">
    <property type="entry name" value="PRK00039.2-1"/>
    <property type="match status" value="1"/>
</dbReference>
<gene>
    <name evidence="13 15" type="primary">ruvC</name>
    <name evidence="15" type="ORF">KC717_00015</name>
</gene>
<keyword evidence="6 13" id="KW-0227">DNA damage</keyword>
<evidence type="ECO:0000313" key="16">
    <source>
        <dbReference type="Proteomes" id="UP000754563"/>
    </source>
</evidence>
<proteinExistence type="inferred from homology"/>
<dbReference type="InterPro" id="IPR036397">
    <property type="entry name" value="RNaseH_sf"/>
</dbReference>
<dbReference type="NCBIfam" id="TIGR00228">
    <property type="entry name" value="ruvC"/>
    <property type="match status" value="1"/>
</dbReference>
<evidence type="ECO:0000256" key="6">
    <source>
        <dbReference type="ARBA" id="ARBA00022763"/>
    </source>
</evidence>
<sequence length="159" mass="17720">MVIGIDVGTAITGWGVVEIDTIQKSKYKVHGYGVIRTEAKFPMHIRLEQIHDELSALIKEFKPTHMAIEDLFFFKNQKTVIKVGQARGVIMLTGTQAGLELFDYTPLQVKQAVSGYGRADKKQVQKMVQMILNLKELPKPDDAADALAVAICHLNTVRV</sequence>
<reference evidence="15" key="1">
    <citation type="submission" date="2020-04" db="EMBL/GenBank/DDBJ databases">
        <authorList>
            <person name="Zhang T."/>
        </authorList>
    </citation>
    <scope>NUCLEOTIDE SEQUENCE</scope>
    <source>
        <strain evidence="15">HKST-UBA11</strain>
    </source>
</reference>
<dbReference type="PROSITE" id="PS01321">
    <property type="entry name" value="RUVC"/>
    <property type="match status" value="1"/>
</dbReference>
<keyword evidence="2 13" id="KW-0963">Cytoplasm</keyword>
<dbReference type="EMBL" id="JAGQLH010000001">
    <property type="protein sequence ID" value="MCA9385011.1"/>
    <property type="molecule type" value="Genomic_DNA"/>
</dbReference>
<dbReference type="Proteomes" id="UP000754563">
    <property type="component" value="Unassembled WGS sequence"/>
</dbReference>
<accession>A0A955L7D1</accession>
<keyword evidence="9 13" id="KW-0238">DNA-binding</keyword>
<dbReference type="GO" id="GO:0000287">
    <property type="term" value="F:magnesium ion binding"/>
    <property type="evidence" value="ECO:0007669"/>
    <property type="project" value="UniProtKB-UniRule"/>
</dbReference>
<evidence type="ECO:0000256" key="14">
    <source>
        <dbReference type="NCBIfam" id="TIGR00228"/>
    </source>
</evidence>
<dbReference type="GO" id="GO:0006310">
    <property type="term" value="P:DNA recombination"/>
    <property type="evidence" value="ECO:0007669"/>
    <property type="project" value="UniProtKB-UniRule"/>
</dbReference>
<evidence type="ECO:0000256" key="8">
    <source>
        <dbReference type="ARBA" id="ARBA00022842"/>
    </source>
</evidence>
<evidence type="ECO:0000256" key="9">
    <source>
        <dbReference type="ARBA" id="ARBA00023125"/>
    </source>
</evidence>
<evidence type="ECO:0000256" key="13">
    <source>
        <dbReference type="HAMAP-Rule" id="MF_00034"/>
    </source>
</evidence>
<comment type="catalytic activity">
    <reaction evidence="12 13">
        <text>Endonucleolytic cleavage at a junction such as a reciprocal single-stranded crossover between two homologous DNA duplexes (Holliday junction).</text>
        <dbReference type="EC" id="3.1.21.10"/>
    </reaction>
</comment>
<feature type="binding site" evidence="13">
    <location>
        <position position="69"/>
    </location>
    <ligand>
        <name>Mg(2+)</name>
        <dbReference type="ChEBI" id="CHEBI:18420"/>
        <label>2</label>
    </ligand>
</feature>
<feature type="active site" evidence="13">
    <location>
        <position position="142"/>
    </location>
</feature>
<evidence type="ECO:0000256" key="10">
    <source>
        <dbReference type="ARBA" id="ARBA00023172"/>
    </source>
</evidence>
<evidence type="ECO:0000256" key="4">
    <source>
        <dbReference type="ARBA" id="ARBA00022723"/>
    </source>
</evidence>